<reference evidence="2" key="1">
    <citation type="journal article" date="2014" name="Int. J. Syst. Evol. Microbiol.">
        <title>Complete genome sequence of Corynebacterium casei LMG S-19264T (=DSM 44701T), isolated from a smear-ripened cheese.</title>
        <authorList>
            <consortium name="US DOE Joint Genome Institute (JGI-PGF)"/>
            <person name="Walter F."/>
            <person name="Albersmeier A."/>
            <person name="Kalinowski J."/>
            <person name="Ruckert C."/>
        </authorList>
    </citation>
    <scope>NUCLEOTIDE SEQUENCE</scope>
    <source>
        <strain evidence="2">CGMCC 4.5737</strain>
    </source>
</reference>
<feature type="region of interest" description="Disordered" evidence="1">
    <location>
        <begin position="1"/>
        <end position="25"/>
    </location>
</feature>
<evidence type="ECO:0000256" key="1">
    <source>
        <dbReference type="SAM" id="MobiDB-lite"/>
    </source>
</evidence>
<gene>
    <name evidence="2" type="ORF">GCM10012275_34690</name>
</gene>
<sequence length="70" mass="7300">MTVIPADTRPTGYVIPSESEPRTSGGLQLDQALVQAKMQESAAVAALLADVFEDEQDGPEDLAESATAVP</sequence>
<dbReference type="AlphaFoldDB" id="A0A8J3C9H1"/>
<dbReference type="Proteomes" id="UP000637578">
    <property type="component" value="Unassembled WGS sequence"/>
</dbReference>
<organism evidence="2 3">
    <name type="scientific">Longimycelium tulufanense</name>
    <dbReference type="NCBI Taxonomy" id="907463"/>
    <lineage>
        <taxon>Bacteria</taxon>
        <taxon>Bacillati</taxon>
        <taxon>Actinomycetota</taxon>
        <taxon>Actinomycetes</taxon>
        <taxon>Pseudonocardiales</taxon>
        <taxon>Pseudonocardiaceae</taxon>
        <taxon>Longimycelium</taxon>
    </lineage>
</organism>
<accession>A0A8J3C9H1</accession>
<dbReference type="RefSeq" id="WP_189058889.1">
    <property type="nucleotide sequence ID" value="NZ_BMMK01000015.1"/>
</dbReference>
<name>A0A8J3C9H1_9PSEU</name>
<comment type="caution">
    <text evidence="2">The sequence shown here is derived from an EMBL/GenBank/DDBJ whole genome shotgun (WGS) entry which is preliminary data.</text>
</comment>
<evidence type="ECO:0000313" key="2">
    <source>
        <dbReference type="EMBL" id="GGM60713.1"/>
    </source>
</evidence>
<evidence type="ECO:0000313" key="3">
    <source>
        <dbReference type="Proteomes" id="UP000637578"/>
    </source>
</evidence>
<proteinExistence type="predicted"/>
<protein>
    <submittedName>
        <fullName evidence="2">Uncharacterized protein</fullName>
    </submittedName>
</protein>
<reference evidence="2" key="2">
    <citation type="submission" date="2020-09" db="EMBL/GenBank/DDBJ databases">
        <authorList>
            <person name="Sun Q."/>
            <person name="Zhou Y."/>
        </authorList>
    </citation>
    <scope>NUCLEOTIDE SEQUENCE</scope>
    <source>
        <strain evidence="2">CGMCC 4.5737</strain>
    </source>
</reference>
<keyword evidence="3" id="KW-1185">Reference proteome</keyword>
<dbReference type="EMBL" id="BMMK01000015">
    <property type="protein sequence ID" value="GGM60713.1"/>
    <property type="molecule type" value="Genomic_DNA"/>
</dbReference>